<evidence type="ECO:0000256" key="1">
    <source>
        <dbReference type="ARBA" id="ARBA00023125"/>
    </source>
</evidence>
<dbReference type="CDD" id="cd00093">
    <property type="entry name" value="HTH_XRE"/>
    <property type="match status" value="1"/>
</dbReference>
<reference evidence="3" key="1">
    <citation type="journal article" date="2014" name="Int. J. Syst. Evol. Microbiol.">
        <title>Complete genome sequence of Corynebacterium casei LMG S-19264T (=DSM 44701T), isolated from a smear-ripened cheese.</title>
        <authorList>
            <consortium name="US DOE Joint Genome Institute (JGI-PGF)"/>
            <person name="Walter F."/>
            <person name="Albersmeier A."/>
            <person name="Kalinowski J."/>
            <person name="Ruckert C."/>
        </authorList>
    </citation>
    <scope>NUCLEOTIDE SEQUENCE</scope>
    <source>
        <strain evidence="3">VKM Ac-1958</strain>
    </source>
</reference>
<proteinExistence type="predicted"/>
<dbReference type="RefSeq" id="WP_204937968.1">
    <property type="nucleotide sequence ID" value="NZ_BAAAUM010000002.1"/>
</dbReference>
<dbReference type="PROSITE" id="PS50943">
    <property type="entry name" value="HTH_CROC1"/>
    <property type="match status" value="1"/>
</dbReference>
<evidence type="ECO:0000259" key="2">
    <source>
        <dbReference type="PROSITE" id="PS50943"/>
    </source>
</evidence>
<protein>
    <recommendedName>
        <fullName evidence="2">HTH cro/C1-type domain-containing protein</fullName>
    </recommendedName>
</protein>
<accession>A0A9W6MA11</accession>
<dbReference type="GO" id="GO:0003677">
    <property type="term" value="F:DNA binding"/>
    <property type="evidence" value="ECO:0007669"/>
    <property type="project" value="UniProtKB-KW"/>
</dbReference>
<feature type="domain" description="HTH cro/C1-type" evidence="2">
    <location>
        <begin position="19"/>
        <end position="73"/>
    </location>
</feature>
<dbReference type="GO" id="GO:0005829">
    <property type="term" value="C:cytosol"/>
    <property type="evidence" value="ECO:0007669"/>
    <property type="project" value="TreeGrafter"/>
</dbReference>
<dbReference type="AlphaFoldDB" id="A0A9W6MA11"/>
<dbReference type="InterPro" id="IPR010982">
    <property type="entry name" value="Lambda_DNA-bd_dom_sf"/>
</dbReference>
<organism evidence="3 4">
    <name type="scientific">Microbacterium keratanolyticum</name>
    <dbReference type="NCBI Taxonomy" id="67574"/>
    <lineage>
        <taxon>Bacteria</taxon>
        <taxon>Bacillati</taxon>
        <taxon>Actinomycetota</taxon>
        <taxon>Actinomycetes</taxon>
        <taxon>Micrococcales</taxon>
        <taxon>Microbacteriaceae</taxon>
        <taxon>Microbacterium</taxon>
    </lineage>
</organism>
<dbReference type="Pfam" id="PF01381">
    <property type="entry name" value="HTH_3"/>
    <property type="match status" value="1"/>
</dbReference>
<evidence type="ECO:0000313" key="4">
    <source>
        <dbReference type="Proteomes" id="UP001142325"/>
    </source>
</evidence>
<dbReference type="SUPFAM" id="SSF47413">
    <property type="entry name" value="lambda repressor-like DNA-binding domains"/>
    <property type="match status" value="1"/>
</dbReference>
<dbReference type="GO" id="GO:0003700">
    <property type="term" value="F:DNA-binding transcription factor activity"/>
    <property type="evidence" value="ECO:0007669"/>
    <property type="project" value="TreeGrafter"/>
</dbReference>
<keyword evidence="1" id="KW-0238">DNA-binding</keyword>
<keyword evidence="4" id="KW-1185">Reference proteome</keyword>
<dbReference type="PANTHER" id="PTHR46797">
    <property type="entry name" value="HTH-TYPE TRANSCRIPTIONAL REGULATOR"/>
    <property type="match status" value="1"/>
</dbReference>
<dbReference type="SMART" id="SM00530">
    <property type="entry name" value="HTH_XRE"/>
    <property type="match status" value="1"/>
</dbReference>
<sequence>MTLIDETEEADALTIGRRIRQLRTARGITLEELASTVDRAPSQLSMIETGKREPKLTLLQAIARALGVTVDALLEGEPLDERSTAEISLERAMKGQTFQALGIEPFRIAKTVPTEMLRALLAMHGEIERLRDERAATPEEARRANVELRDLMRRQDNYFADLEREASAILEAIQHPGGPLTQRSASEVAAHLGFTLHYASDLPQTTRSVADLENGRLYLSSSVPAKGDARTAVLQALASRILGHAEPRSYAEFLRQRVETNYLTGALLVPEEHVVPFLQDAKARRAISIEDLRDAYSVSYETAAHRFTNLATQHLGIPVHFLKVHESGTITKAYENDDVNFPTDRLGSIEGQMCCRRWTSRVVFDVEDRFNPYYQYTDTGNGTYWCTARVEASSEGLHSVSVGVRFDDTRWFIGRDTTERSVSKHSVEACCRRAPAALEERWRQNSWPNVRTPRTLLATLPTGSFPGVDTTDVYEFLEAHAPR</sequence>
<reference evidence="3" key="2">
    <citation type="submission" date="2023-01" db="EMBL/GenBank/DDBJ databases">
        <authorList>
            <person name="Sun Q."/>
            <person name="Evtushenko L."/>
        </authorList>
    </citation>
    <scope>NUCLEOTIDE SEQUENCE</scope>
    <source>
        <strain evidence="3">VKM Ac-1958</strain>
    </source>
</reference>
<dbReference type="InterPro" id="IPR001387">
    <property type="entry name" value="Cro/C1-type_HTH"/>
</dbReference>
<dbReference type="PANTHER" id="PTHR46797:SF1">
    <property type="entry name" value="METHYLPHOSPHONATE SYNTHASE"/>
    <property type="match status" value="1"/>
</dbReference>
<dbReference type="Proteomes" id="UP001142325">
    <property type="component" value="Unassembled WGS sequence"/>
</dbReference>
<name>A0A9W6MA11_9MICO</name>
<gene>
    <name evidence="3" type="ORF">GCM10017596_28870</name>
</gene>
<comment type="caution">
    <text evidence="3">The sequence shown here is derived from an EMBL/GenBank/DDBJ whole genome shotgun (WGS) entry which is preliminary data.</text>
</comment>
<dbReference type="EMBL" id="BSET01000002">
    <property type="protein sequence ID" value="GLK03172.1"/>
    <property type="molecule type" value="Genomic_DNA"/>
</dbReference>
<dbReference type="InterPro" id="IPR050807">
    <property type="entry name" value="TransReg_Diox_bact_type"/>
</dbReference>
<dbReference type="Gene3D" id="1.10.260.40">
    <property type="entry name" value="lambda repressor-like DNA-binding domains"/>
    <property type="match status" value="1"/>
</dbReference>
<evidence type="ECO:0000313" key="3">
    <source>
        <dbReference type="EMBL" id="GLK03172.1"/>
    </source>
</evidence>